<dbReference type="Pfam" id="PF02397">
    <property type="entry name" value="Bac_transf"/>
    <property type="match status" value="1"/>
</dbReference>
<evidence type="ECO:0000259" key="3">
    <source>
        <dbReference type="Pfam" id="PF02397"/>
    </source>
</evidence>
<feature type="transmembrane region" description="Helical" evidence="2">
    <location>
        <begin position="20"/>
        <end position="39"/>
    </location>
</feature>
<comment type="similarity">
    <text evidence="1">Belongs to the bacterial sugar transferase family.</text>
</comment>
<evidence type="ECO:0000313" key="5">
    <source>
        <dbReference type="EMBL" id="OTO08250.1"/>
    </source>
</evidence>
<dbReference type="Proteomes" id="UP000195139">
    <property type="component" value="Unassembled WGS sequence"/>
</dbReference>
<dbReference type="InterPro" id="IPR003362">
    <property type="entry name" value="Bact_transf"/>
</dbReference>
<evidence type="ECO:0000256" key="1">
    <source>
        <dbReference type="ARBA" id="ARBA00006464"/>
    </source>
</evidence>
<feature type="domain" description="Bacterial sugar transferase" evidence="3">
    <location>
        <begin position="13"/>
        <end position="188"/>
    </location>
</feature>
<reference evidence="5" key="1">
    <citation type="submission" date="2017-05" db="EMBL/GenBank/DDBJ databases">
        <title>The Genome Sequence of Enterococcus sp. 4G2_DIV0659.</title>
        <authorList>
            <consortium name="The Broad Institute Genomics Platform"/>
            <consortium name="The Broad Institute Genomic Center for Infectious Diseases"/>
            <person name="Earl A."/>
            <person name="Manson A."/>
            <person name="Schwartman J."/>
            <person name="Gilmore M."/>
            <person name="Abouelleil A."/>
            <person name="Cao P."/>
            <person name="Chapman S."/>
            <person name="Cusick C."/>
            <person name="Shea T."/>
            <person name="Young S."/>
            <person name="Neafsey D."/>
            <person name="Nusbaum C."/>
            <person name="Birren B."/>
        </authorList>
    </citation>
    <scope>NUCLEOTIDE SEQUENCE [LARGE SCALE GENOMIC DNA]</scope>
    <source>
        <strain evidence="5">4G2_DIV0659</strain>
    </source>
</reference>
<dbReference type="PANTHER" id="PTHR30576:SF8">
    <property type="entry name" value="UNDECAPRENYL-PHOSPHATE GALACTOSE PHOSPHOTRANSFERASE"/>
    <property type="match status" value="1"/>
</dbReference>
<dbReference type="STRING" id="1834181.A5880_002520"/>
<dbReference type="PANTHER" id="PTHR30576">
    <property type="entry name" value="COLANIC BIOSYNTHESIS UDP-GLUCOSE LIPID CARRIER TRANSFERASE"/>
    <property type="match status" value="1"/>
</dbReference>
<dbReference type="EMBL" id="NGLE02000001">
    <property type="protein sequence ID" value="MEI5993367.1"/>
    <property type="molecule type" value="Genomic_DNA"/>
</dbReference>
<dbReference type="RefSeq" id="WP_086331388.1">
    <property type="nucleotide sequence ID" value="NZ_NGLE02000001.1"/>
</dbReference>
<dbReference type="GO" id="GO:0016780">
    <property type="term" value="F:phosphotransferase activity, for other substituted phosphate groups"/>
    <property type="evidence" value="ECO:0007669"/>
    <property type="project" value="TreeGrafter"/>
</dbReference>
<organism evidence="5">
    <name type="scientific">Candidatus Enterococcus mansonii</name>
    <dbReference type="NCBI Taxonomy" id="1834181"/>
    <lineage>
        <taxon>Bacteria</taxon>
        <taxon>Bacillati</taxon>
        <taxon>Bacillota</taxon>
        <taxon>Bacilli</taxon>
        <taxon>Lactobacillales</taxon>
        <taxon>Enterococcaceae</taxon>
        <taxon>Enterococcus</taxon>
    </lineage>
</organism>
<dbReference type="AlphaFoldDB" id="A0A242CEA4"/>
<dbReference type="EMBL" id="NGLE01000003">
    <property type="protein sequence ID" value="OTO08250.1"/>
    <property type="molecule type" value="Genomic_DNA"/>
</dbReference>
<proteinExistence type="inferred from homology"/>
<evidence type="ECO:0000256" key="2">
    <source>
        <dbReference type="SAM" id="Phobius"/>
    </source>
</evidence>
<accession>A0A242CEA4</accession>
<comment type="caution">
    <text evidence="5">The sequence shown here is derived from an EMBL/GenBank/DDBJ whole genome shotgun (WGS) entry which is preliminary data.</text>
</comment>
<protein>
    <recommendedName>
        <fullName evidence="3">Bacterial sugar transferase domain-containing protein</fullName>
    </recommendedName>
</protein>
<evidence type="ECO:0000313" key="6">
    <source>
        <dbReference type="Proteomes" id="UP000195139"/>
    </source>
</evidence>
<keyword evidence="6" id="KW-1185">Reference proteome</keyword>
<name>A0A242CEA4_9ENTE</name>
<sequence length="209" mass="24137">MSRKIKLYERFFKRLLDIVLSLLSLIALAPVIVVVAILIKIKIGGPVIFAQARPGLNEKIFLMYKFKTMTNEKDEYGNLLSDELRVTKFGNLLRSTSLDELPELWNVLKGDMSIIGPRPLLCEYLPLYSLEQRKRHDVRPGISGLAQVSGRNAISWEKKFQLDCLYIEKITFWNDLKILLFTVKKVFQREDISSKSHVTMEKFEGSKNL</sequence>
<keyword evidence="2" id="KW-1133">Transmembrane helix</keyword>
<gene>
    <name evidence="4" type="ORF">A5880_000914</name>
    <name evidence="5" type="ORF">A5880_002520</name>
</gene>
<keyword evidence="2" id="KW-0812">Transmembrane</keyword>
<keyword evidence="2" id="KW-0472">Membrane</keyword>
<evidence type="ECO:0000313" key="4">
    <source>
        <dbReference type="EMBL" id="MEI5993367.1"/>
    </source>
</evidence>
<reference evidence="4 6" key="2">
    <citation type="submission" date="2018-07" db="EMBL/GenBank/DDBJ databases">
        <title>The Genome Sequence of Enterococcus sp. DIV0659b.</title>
        <authorList>
            <consortium name="The Broad Institute Genomics Platform"/>
            <consortium name="The Broad Institute Genomic Center for Infectious Diseases"/>
            <person name="Earl A."/>
            <person name="Manson A."/>
            <person name="Schwartman J."/>
            <person name="Gilmore M."/>
            <person name="Abouelleil A."/>
            <person name="Cao P."/>
            <person name="Chapman S."/>
            <person name="Cusick C."/>
            <person name="Shea T."/>
            <person name="Young S."/>
            <person name="Neafsey D."/>
            <person name="Nusbaum C."/>
            <person name="Birren B."/>
        </authorList>
    </citation>
    <scope>NUCLEOTIDE SEQUENCE [LARGE SCALE GENOMIC DNA]</scope>
    <source>
        <strain evidence="4 6">4G2_DIV0659</strain>
    </source>
</reference>